<evidence type="ECO:0000256" key="1">
    <source>
        <dbReference type="SAM" id="MobiDB-lite"/>
    </source>
</evidence>
<organism evidence="2">
    <name type="scientific">termite gut metagenome</name>
    <dbReference type="NCBI Taxonomy" id="433724"/>
    <lineage>
        <taxon>unclassified sequences</taxon>
        <taxon>metagenomes</taxon>
        <taxon>organismal metagenomes</taxon>
    </lineage>
</organism>
<feature type="region of interest" description="Disordered" evidence="1">
    <location>
        <begin position="164"/>
        <end position="207"/>
    </location>
</feature>
<reference evidence="2" key="1">
    <citation type="submission" date="2019-03" db="EMBL/GenBank/DDBJ databases">
        <title>Single cell metagenomics reveals metabolic interactions within the superorganism composed of flagellate Streblomastix strix and complex community of Bacteroidetes bacteria on its surface.</title>
        <authorList>
            <person name="Treitli S.C."/>
            <person name="Kolisko M."/>
            <person name="Husnik F."/>
            <person name="Keeling P."/>
            <person name="Hampl V."/>
        </authorList>
    </citation>
    <scope>NUCLEOTIDE SEQUENCE</scope>
    <source>
        <strain evidence="2">STM</strain>
    </source>
</reference>
<accession>A0A5J4R406</accession>
<gene>
    <name evidence="2" type="ORF">EZS27_022649</name>
</gene>
<proteinExistence type="predicted"/>
<dbReference type="EMBL" id="SNRY01001817">
    <property type="protein sequence ID" value="KAA6328462.1"/>
    <property type="molecule type" value="Genomic_DNA"/>
</dbReference>
<evidence type="ECO:0000313" key="2">
    <source>
        <dbReference type="EMBL" id="KAA6328462.1"/>
    </source>
</evidence>
<protein>
    <submittedName>
        <fullName evidence="2">Uncharacterized protein</fullName>
    </submittedName>
</protein>
<sequence>MANDIQTKWHKVNVKRQIDRLAAIGYYNIHHCDLDFVLTEKEYKVLERIKHEKDCGALYISYSLIEATTRLDRKTFSKVKADLIKIGFLKDKKTTNLGTSYKIEYTKIAEILEKIIACDNRIERLRLADKFRISKGLKALNTSVIKKFTDSSFDVVFKNNSDRYKDIPDEPNTDNTESHAKNTPKEKEPINTEATQNKPNIAHAKGKEPNTAHIEVIPNIPKGKQMPKQLFQYICGLNQNEDNKRKGNDMYYYQKKEAFQNDFNRYALNEYNLNFDGQNWKAVEAIKKKLTTH</sequence>
<feature type="compositionally biased region" description="Basic and acidic residues" evidence="1">
    <location>
        <begin position="176"/>
        <end position="190"/>
    </location>
</feature>
<dbReference type="AlphaFoldDB" id="A0A5J4R406"/>
<name>A0A5J4R406_9ZZZZ</name>
<comment type="caution">
    <text evidence="2">The sequence shown here is derived from an EMBL/GenBank/DDBJ whole genome shotgun (WGS) entry which is preliminary data.</text>
</comment>